<feature type="compositionally biased region" description="Pro residues" evidence="5">
    <location>
        <begin position="337"/>
        <end position="355"/>
    </location>
</feature>
<dbReference type="SUPFAM" id="SSF46785">
    <property type="entry name" value="Winged helix' DNA-binding domain"/>
    <property type="match status" value="1"/>
</dbReference>
<feature type="region of interest" description="Disordered" evidence="5">
    <location>
        <begin position="1"/>
        <end position="75"/>
    </location>
</feature>
<feature type="compositionally biased region" description="Polar residues" evidence="5">
    <location>
        <begin position="416"/>
        <end position="446"/>
    </location>
</feature>
<dbReference type="GO" id="GO:0043565">
    <property type="term" value="F:sequence-specific DNA binding"/>
    <property type="evidence" value="ECO:0007669"/>
    <property type="project" value="InterPro"/>
</dbReference>
<evidence type="ECO:0000256" key="4">
    <source>
        <dbReference type="RuleBase" id="RU004020"/>
    </source>
</evidence>
<protein>
    <submittedName>
        <fullName evidence="7">Flocculation suppression protein</fullName>
    </submittedName>
</protein>
<feature type="domain" description="HSF-type DNA-binding" evidence="6">
    <location>
        <begin position="134"/>
        <end position="158"/>
    </location>
</feature>
<reference evidence="7 8" key="1">
    <citation type="submission" date="2023-08" db="EMBL/GenBank/DDBJ databases">
        <title>Black Yeasts Isolated from many extreme environments.</title>
        <authorList>
            <person name="Coleine C."/>
            <person name="Stajich J.E."/>
            <person name="Selbmann L."/>
        </authorList>
    </citation>
    <scope>NUCLEOTIDE SEQUENCE [LARGE SCALE GENOMIC DNA]</scope>
    <source>
        <strain evidence="7 8">CCFEE 5910</strain>
    </source>
</reference>
<dbReference type="PRINTS" id="PR00056">
    <property type="entry name" value="HSFDOMAIN"/>
</dbReference>
<dbReference type="SMART" id="SM00415">
    <property type="entry name" value="HSF"/>
    <property type="match status" value="1"/>
</dbReference>
<dbReference type="PROSITE" id="PS00434">
    <property type="entry name" value="HSF_DOMAIN"/>
    <property type="match status" value="1"/>
</dbReference>
<feature type="compositionally biased region" description="Polar residues" evidence="5">
    <location>
        <begin position="38"/>
        <end position="56"/>
    </location>
</feature>
<dbReference type="FunFam" id="1.10.10.10:FF:000229">
    <property type="entry name" value="HSF-type DNA-binding domain protein"/>
    <property type="match status" value="1"/>
</dbReference>
<feature type="compositionally biased region" description="Polar residues" evidence="5">
    <location>
        <begin position="7"/>
        <end position="23"/>
    </location>
</feature>
<keyword evidence="3" id="KW-0539">Nucleus</keyword>
<evidence type="ECO:0000256" key="2">
    <source>
        <dbReference type="ARBA" id="ARBA00023125"/>
    </source>
</evidence>
<comment type="similarity">
    <text evidence="4">Belongs to the HSF family.</text>
</comment>
<dbReference type="GO" id="GO:0003700">
    <property type="term" value="F:DNA-binding transcription factor activity"/>
    <property type="evidence" value="ECO:0007669"/>
    <property type="project" value="InterPro"/>
</dbReference>
<keyword evidence="2" id="KW-0238">DNA-binding</keyword>
<dbReference type="AlphaFoldDB" id="A0AAN7T3C0"/>
<feature type="region of interest" description="Disordered" evidence="5">
    <location>
        <begin position="310"/>
        <end position="446"/>
    </location>
</feature>
<dbReference type="InterPro" id="IPR036390">
    <property type="entry name" value="WH_DNA-bd_sf"/>
</dbReference>
<dbReference type="InterPro" id="IPR000232">
    <property type="entry name" value="HSF_DNA-bd"/>
</dbReference>
<dbReference type="GO" id="GO:0005634">
    <property type="term" value="C:nucleus"/>
    <property type="evidence" value="ECO:0007669"/>
    <property type="project" value="UniProtKB-SubCell"/>
</dbReference>
<sequence length="554" mass="60987">MREDMSTLLQNRSPFDSPFNQNPRVLPLHTGSPRSEHTSTASPSASMGPPSNNSPEVEQRLDGMNGSSPKHAREQGHIGAAAMNAAQGPKVVQTAFIHKLYSMLEDRSIEHLISWSNNGDSFVMSPSNEFSKVLAQYFKHTNISSFVRQLNMYGFHKVSDVFHTGSSESALWEFRHGNGNFKKGDLLGLREIKRRASRHALIQRDSFTQPLVKPVSTQPGTPSEAMPDPDQRLAYLESMLHDVYTRLARTEDSCALMTSRCQNLTENIGKCHQWIRQLSQTVHTALPPDSALRVDLSNVQKEVDRQQEMLREAESTANVSPRGYAFNDSRRSSIQMEPPPHFGGRPPVPPIPPHFTSPTARRFGSISAAHTSPGFSKPALPTPVQPHPLSNVSEPSPSLLRRHTSADIREHWPPNANMNGSPFTSGANSVTWQPSSPNQLPDTSGDQALQNQLASYQINGSSRRTTITAADPPESIPPAHRSDELPPPSGLGVGNVSWGVGVSKFPRPNFDLHSAPATRRSSMVHSLLNPADTAEQDNEDEGGPLDDRKRKRIV</sequence>
<dbReference type="Pfam" id="PF00447">
    <property type="entry name" value="HSF_DNA-bind"/>
    <property type="match status" value="1"/>
</dbReference>
<keyword evidence="8" id="KW-1185">Reference proteome</keyword>
<evidence type="ECO:0000256" key="3">
    <source>
        <dbReference type="ARBA" id="ARBA00023242"/>
    </source>
</evidence>
<gene>
    <name evidence="7" type="primary">SFL1</name>
    <name evidence="7" type="ORF">LTR05_004329</name>
</gene>
<accession>A0AAN7T3C0</accession>
<dbReference type="Gene3D" id="1.10.10.10">
    <property type="entry name" value="Winged helix-like DNA-binding domain superfamily/Winged helix DNA-binding domain"/>
    <property type="match status" value="1"/>
</dbReference>
<dbReference type="EMBL" id="JAVRRJ010000003">
    <property type="protein sequence ID" value="KAK5087158.1"/>
    <property type="molecule type" value="Genomic_DNA"/>
</dbReference>
<dbReference type="InterPro" id="IPR036388">
    <property type="entry name" value="WH-like_DNA-bd_sf"/>
</dbReference>
<evidence type="ECO:0000256" key="1">
    <source>
        <dbReference type="ARBA" id="ARBA00004123"/>
    </source>
</evidence>
<comment type="caution">
    <text evidence="7">The sequence shown here is derived from an EMBL/GenBank/DDBJ whole genome shotgun (WGS) entry which is preliminary data.</text>
</comment>
<comment type="subcellular location">
    <subcellularLocation>
        <location evidence="1">Nucleus</location>
    </subcellularLocation>
</comment>
<dbReference type="PANTHER" id="PTHR10015:SF396">
    <property type="entry name" value="FLOCCULATION SUPPRESSION PROTEIN"/>
    <property type="match status" value="1"/>
</dbReference>
<feature type="region of interest" description="Disordered" evidence="5">
    <location>
        <begin position="460"/>
        <end position="492"/>
    </location>
</feature>
<evidence type="ECO:0000259" key="6">
    <source>
        <dbReference type="PROSITE" id="PS00434"/>
    </source>
</evidence>
<dbReference type="PANTHER" id="PTHR10015">
    <property type="entry name" value="HEAT SHOCK TRANSCRIPTION FACTOR"/>
    <property type="match status" value="1"/>
</dbReference>
<proteinExistence type="inferred from homology"/>
<name>A0AAN7T3C0_9EURO</name>
<evidence type="ECO:0000256" key="5">
    <source>
        <dbReference type="SAM" id="MobiDB-lite"/>
    </source>
</evidence>
<evidence type="ECO:0000313" key="7">
    <source>
        <dbReference type="EMBL" id="KAK5087158.1"/>
    </source>
</evidence>
<dbReference type="Proteomes" id="UP001309876">
    <property type="component" value="Unassembled WGS sequence"/>
</dbReference>
<evidence type="ECO:0000313" key="8">
    <source>
        <dbReference type="Proteomes" id="UP001309876"/>
    </source>
</evidence>
<organism evidence="7 8">
    <name type="scientific">Lithohypha guttulata</name>
    <dbReference type="NCBI Taxonomy" id="1690604"/>
    <lineage>
        <taxon>Eukaryota</taxon>
        <taxon>Fungi</taxon>
        <taxon>Dikarya</taxon>
        <taxon>Ascomycota</taxon>
        <taxon>Pezizomycotina</taxon>
        <taxon>Eurotiomycetes</taxon>
        <taxon>Chaetothyriomycetidae</taxon>
        <taxon>Chaetothyriales</taxon>
        <taxon>Trichomeriaceae</taxon>
        <taxon>Lithohypha</taxon>
    </lineage>
</organism>
<feature type="compositionally biased region" description="Acidic residues" evidence="5">
    <location>
        <begin position="534"/>
        <end position="544"/>
    </location>
</feature>
<feature type="region of interest" description="Disordered" evidence="5">
    <location>
        <begin position="513"/>
        <end position="554"/>
    </location>
</feature>